<dbReference type="GO" id="GO:0003824">
    <property type="term" value="F:catalytic activity"/>
    <property type="evidence" value="ECO:0007669"/>
    <property type="project" value="InterPro"/>
</dbReference>
<dbReference type="InterPro" id="IPR003265">
    <property type="entry name" value="HhH-GPD_domain"/>
</dbReference>
<dbReference type="Gene3D" id="1.10.340.30">
    <property type="entry name" value="Hypothetical protein, domain 2"/>
    <property type="match status" value="1"/>
</dbReference>
<gene>
    <name evidence="3" type="ORF">NSCI0253_LOCUS31900</name>
</gene>
<dbReference type="CDD" id="cd00056">
    <property type="entry name" value="ENDO3c"/>
    <property type="match status" value="1"/>
</dbReference>
<dbReference type="SUPFAM" id="SSF48150">
    <property type="entry name" value="DNA-glycosylase"/>
    <property type="match status" value="1"/>
</dbReference>
<evidence type="ECO:0000259" key="2">
    <source>
        <dbReference type="SMART" id="SM00478"/>
    </source>
</evidence>
<proteinExistence type="predicted"/>
<dbReference type="AlphaFoldDB" id="A0A7S1AKV0"/>
<evidence type="ECO:0000256" key="1">
    <source>
        <dbReference type="SAM" id="MobiDB-lite"/>
    </source>
</evidence>
<dbReference type="SMART" id="SM00478">
    <property type="entry name" value="ENDO3c"/>
    <property type="match status" value="1"/>
</dbReference>
<sequence>MVREQKSKSFGVKLHAAHKRIDLTVPVARRSFSHGKVVLPTRRKSAPVQARTAESYDGPFPGFSGPVAVDLRLFHSAVAAQYVERLQPARSSQPVLDVLVSCILSQNTTNTNSHAAMNSLRVAFPLPGRNWLVNWDAVLASPQASLEAVIRVGGLAKTKGTRIREILQMLRENRKIISLDYLRKLDRAAVLKELKSLKGIGAKTASIVMMFALALPDFAVDTHVFRYAQQLHWVPTAEERAEQHLSNPGQKWPQITRDTTYAHLNAVMPDDLKYSMHLILTDTVNGLPVDCPARRLLSFDGENGIIFVDGQELGALRSGTLKRPNLPAQLKKRPSSTFSTSVKRPRRGSDIHDRHAEL</sequence>
<dbReference type="EMBL" id="HBFQ01044974">
    <property type="protein sequence ID" value="CAD8857548.1"/>
    <property type="molecule type" value="Transcribed_RNA"/>
</dbReference>
<protein>
    <recommendedName>
        <fullName evidence="2">HhH-GPD domain-containing protein</fullName>
    </recommendedName>
</protein>
<feature type="region of interest" description="Disordered" evidence="1">
    <location>
        <begin position="326"/>
        <end position="358"/>
    </location>
</feature>
<evidence type="ECO:0000313" key="3">
    <source>
        <dbReference type="EMBL" id="CAD8857548.1"/>
    </source>
</evidence>
<dbReference type="InterPro" id="IPR011257">
    <property type="entry name" value="DNA_glycosylase"/>
</dbReference>
<dbReference type="PANTHER" id="PTHR47203:SF1">
    <property type="entry name" value="HYPOTHETICAL BASE EXCISION DNA REPAIR PROTEIN (EUROFUNG)"/>
    <property type="match status" value="1"/>
</dbReference>
<reference evidence="3" key="1">
    <citation type="submission" date="2021-01" db="EMBL/GenBank/DDBJ databases">
        <authorList>
            <person name="Corre E."/>
            <person name="Pelletier E."/>
            <person name="Niang G."/>
            <person name="Scheremetjew M."/>
            <person name="Finn R."/>
            <person name="Kale V."/>
            <person name="Holt S."/>
            <person name="Cochrane G."/>
            <person name="Meng A."/>
            <person name="Brown T."/>
            <person name="Cohen L."/>
        </authorList>
    </citation>
    <scope>NUCLEOTIDE SEQUENCE</scope>
</reference>
<dbReference type="GO" id="GO:0006284">
    <property type="term" value="P:base-excision repair"/>
    <property type="evidence" value="ECO:0007669"/>
    <property type="project" value="InterPro"/>
</dbReference>
<dbReference type="Pfam" id="PF00730">
    <property type="entry name" value="HhH-GPD"/>
    <property type="match status" value="1"/>
</dbReference>
<accession>A0A7S1AKV0</accession>
<feature type="compositionally biased region" description="Basic and acidic residues" evidence="1">
    <location>
        <begin position="347"/>
        <end position="358"/>
    </location>
</feature>
<dbReference type="PANTHER" id="PTHR47203">
    <property type="match status" value="1"/>
</dbReference>
<feature type="domain" description="HhH-GPD" evidence="2">
    <location>
        <begin position="104"/>
        <end position="269"/>
    </location>
</feature>
<name>A0A7S1AKV0_NOCSC</name>
<organism evidence="3">
    <name type="scientific">Noctiluca scintillans</name>
    <name type="common">Sea sparkle</name>
    <name type="synonym">Red tide dinoflagellate</name>
    <dbReference type="NCBI Taxonomy" id="2966"/>
    <lineage>
        <taxon>Eukaryota</taxon>
        <taxon>Sar</taxon>
        <taxon>Alveolata</taxon>
        <taxon>Dinophyceae</taxon>
        <taxon>Noctilucales</taxon>
        <taxon>Noctilucaceae</taxon>
        <taxon>Noctiluca</taxon>
    </lineage>
</organism>